<keyword evidence="3" id="KW-0560">Oxidoreductase</keyword>
<dbReference type="EMBL" id="DXBM01000039">
    <property type="protein sequence ID" value="HIZ46247.1"/>
    <property type="molecule type" value="Genomic_DNA"/>
</dbReference>
<name>A0A9D2EZF1_9ACTN</name>
<dbReference type="GO" id="GO:0071949">
    <property type="term" value="F:FAD binding"/>
    <property type="evidence" value="ECO:0007669"/>
    <property type="project" value="InterPro"/>
</dbReference>
<evidence type="ECO:0000256" key="1">
    <source>
        <dbReference type="ARBA" id="ARBA00022630"/>
    </source>
</evidence>
<dbReference type="PROSITE" id="PS51387">
    <property type="entry name" value="FAD_PCMH"/>
    <property type="match status" value="1"/>
</dbReference>
<feature type="domain" description="FAD-binding PCMH-type" evidence="4">
    <location>
        <begin position="1"/>
        <end position="163"/>
    </location>
</feature>
<dbReference type="InterPro" id="IPR016166">
    <property type="entry name" value="FAD-bd_PCMH"/>
</dbReference>
<dbReference type="PANTHER" id="PTHR42659">
    <property type="entry name" value="XANTHINE DEHYDROGENASE SUBUNIT C-RELATED"/>
    <property type="match status" value="1"/>
</dbReference>
<reference evidence="5" key="1">
    <citation type="journal article" date="2021" name="PeerJ">
        <title>Extensive microbial diversity within the chicken gut microbiome revealed by metagenomics and culture.</title>
        <authorList>
            <person name="Gilroy R."/>
            <person name="Ravi A."/>
            <person name="Getino M."/>
            <person name="Pursley I."/>
            <person name="Horton D.L."/>
            <person name="Alikhan N.F."/>
            <person name="Baker D."/>
            <person name="Gharbi K."/>
            <person name="Hall N."/>
            <person name="Watson M."/>
            <person name="Adriaenssens E.M."/>
            <person name="Foster-Nyarko E."/>
            <person name="Jarju S."/>
            <person name="Secka A."/>
            <person name="Antonio M."/>
            <person name="Oren A."/>
            <person name="Chaudhuri R.R."/>
            <person name="La Ragione R."/>
            <person name="Hildebrand F."/>
            <person name="Pallen M.J."/>
        </authorList>
    </citation>
    <scope>NUCLEOTIDE SEQUENCE</scope>
    <source>
        <strain evidence="5">ChiHjej12B11-14209</strain>
    </source>
</reference>
<dbReference type="SUPFAM" id="SSF56176">
    <property type="entry name" value="FAD-binding/transporter-associated domain-like"/>
    <property type="match status" value="1"/>
</dbReference>
<keyword evidence="2" id="KW-0274">FAD</keyword>
<dbReference type="InterPro" id="IPR002346">
    <property type="entry name" value="Mopterin_DH_FAD-bd"/>
</dbReference>
<dbReference type="AlphaFoldDB" id="A0A9D2EZF1"/>
<evidence type="ECO:0000259" key="4">
    <source>
        <dbReference type="PROSITE" id="PS51387"/>
    </source>
</evidence>
<dbReference type="PANTHER" id="PTHR42659:SF2">
    <property type="entry name" value="XANTHINE DEHYDROGENASE SUBUNIT C-RELATED"/>
    <property type="match status" value="1"/>
</dbReference>
<sequence length="273" mass="29910">MLTFERYVRPSTPREAYDLLRENRLATVVGGMMWLRLADRTSPLGIDLSRCGLDRIEETDGAWRIGAMVTLAQLENHERFQASTCGVFTEAVRDIVGAQFRNLATVGGSLYARMGFSDVVTSLLALDVEVELEGAGVMPIIPFVERGARNDILTHVIVRKHRYQAAFASVRIAATDFSALNAAAACWQGSWHVTVGARPKKATLLTGGERIPLRRDFSPKELDAVCELAESLDYGSDLRGTAEWRARVAPVLVRRAVAAAQAKPRAAKEVAPC</sequence>
<dbReference type="InterPro" id="IPR036318">
    <property type="entry name" value="FAD-bd_PCMH-like_sf"/>
</dbReference>
<proteinExistence type="predicted"/>
<evidence type="ECO:0000313" key="6">
    <source>
        <dbReference type="Proteomes" id="UP000824062"/>
    </source>
</evidence>
<dbReference type="Gene3D" id="3.30.465.10">
    <property type="match status" value="1"/>
</dbReference>
<comment type="caution">
    <text evidence="5">The sequence shown here is derived from an EMBL/GenBank/DDBJ whole genome shotgun (WGS) entry which is preliminary data.</text>
</comment>
<evidence type="ECO:0000313" key="5">
    <source>
        <dbReference type="EMBL" id="HIZ46247.1"/>
    </source>
</evidence>
<organism evidence="5 6">
    <name type="scientific">Candidatus Olsenella pullistercoris</name>
    <dbReference type="NCBI Taxonomy" id="2838712"/>
    <lineage>
        <taxon>Bacteria</taxon>
        <taxon>Bacillati</taxon>
        <taxon>Actinomycetota</taxon>
        <taxon>Coriobacteriia</taxon>
        <taxon>Coriobacteriales</taxon>
        <taxon>Atopobiaceae</taxon>
        <taxon>Olsenella</taxon>
    </lineage>
</organism>
<dbReference type="InterPro" id="IPR016169">
    <property type="entry name" value="FAD-bd_PCMH_sub2"/>
</dbReference>
<dbReference type="InterPro" id="IPR036683">
    <property type="entry name" value="CO_DH_flav_C_dom_sf"/>
</dbReference>
<protein>
    <submittedName>
        <fullName evidence="5">FAD binding domain-containing protein</fullName>
    </submittedName>
</protein>
<dbReference type="SUPFAM" id="SSF55447">
    <property type="entry name" value="CO dehydrogenase flavoprotein C-terminal domain-like"/>
    <property type="match status" value="1"/>
</dbReference>
<dbReference type="GO" id="GO:0016491">
    <property type="term" value="F:oxidoreductase activity"/>
    <property type="evidence" value="ECO:0007669"/>
    <property type="project" value="UniProtKB-KW"/>
</dbReference>
<accession>A0A9D2EZF1</accession>
<evidence type="ECO:0000256" key="3">
    <source>
        <dbReference type="ARBA" id="ARBA00023002"/>
    </source>
</evidence>
<dbReference type="InterPro" id="IPR005107">
    <property type="entry name" value="CO_DH_flav_C"/>
</dbReference>
<dbReference type="Proteomes" id="UP000824062">
    <property type="component" value="Unassembled WGS sequence"/>
</dbReference>
<dbReference type="Gene3D" id="3.30.390.50">
    <property type="entry name" value="CO dehydrogenase flavoprotein, C-terminal domain"/>
    <property type="match status" value="1"/>
</dbReference>
<dbReference type="SMART" id="SM01092">
    <property type="entry name" value="CO_deh_flav_C"/>
    <property type="match status" value="1"/>
</dbReference>
<gene>
    <name evidence="5" type="ORF">IAA19_04430</name>
</gene>
<keyword evidence="1" id="KW-0285">Flavoprotein</keyword>
<dbReference type="Pfam" id="PF00941">
    <property type="entry name" value="FAD_binding_5"/>
    <property type="match status" value="1"/>
</dbReference>
<evidence type="ECO:0000256" key="2">
    <source>
        <dbReference type="ARBA" id="ARBA00022827"/>
    </source>
</evidence>
<reference evidence="5" key="2">
    <citation type="submission" date="2021-04" db="EMBL/GenBank/DDBJ databases">
        <authorList>
            <person name="Gilroy R."/>
        </authorList>
    </citation>
    <scope>NUCLEOTIDE SEQUENCE</scope>
    <source>
        <strain evidence="5">ChiHjej12B11-14209</strain>
    </source>
</reference>
<dbReference type="InterPro" id="IPR051312">
    <property type="entry name" value="Diverse_Substr_Oxidored"/>
</dbReference>